<protein>
    <submittedName>
        <fullName evidence="1">10891_t:CDS:1</fullName>
    </submittedName>
</protein>
<dbReference type="Proteomes" id="UP000789860">
    <property type="component" value="Unassembled WGS sequence"/>
</dbReference>
<keyword evidence="2" id="KW-1185">Reference proteome</keyword>
<proteinExistence type="predicted"/>
<organism evidence="1 2">
    <name type="scientific">Scutellospora calospora</name>
    <dbReference type="NCBI Taxonomy" id="85575"/>
    <lineage>
        <taxon>Eukaryota</taxon>
        <taxon>Fungi</taxon>
        <taxon>Fungi incertae sedis</taxon>
        <taxon>Mucoromycota</taxon>
        <taxon>Glomeromycotina</taxon>
        <taxon>Glomeromycetes</taxon>
        <taxon>Diversisporales</taxon>
        <taxon>Gigasporaceae</taxon>
        <taxon>Scutellospora</taxon>
    </lineage>
</organism>
<dbReference type="EMBL" id="CAJVPM010049774">
    <property type="protein sequence ID" value="CAG8725800.1"/>
    <property type="molecule type" value="Genomic_DNA"/>
</dbReference>
<gene>
    <name evidence="1" type="ORF">SCALOS_LOCUS11425</name>
</gene>
<evidence type="ECO:0000313" key="1">
    <source>
        <dbReference type="EMBL" id="CAG8725800.1"/>
    </source>
</evidence>
<feature type="non-terminal residue" evidence="1">
    <location>
        <position position="1"/>
    </location>
</feature>
<accession>A0ACA9PW38</accession>
<name>A0ACA9PW38_9GLOM</name>
<evidence type="ECO:0000313" key="2">
    <source>
        <dbReference type="Proteomes" id="UP000789860"/>
    </source>
</evidence>
<sequence length="130" mass="15069">QPRTIITQQQQKYLGSLLYEWFILDSLPLHALESLSSRRFISNLNPDFNIPSNKRFKNKLFESKSYVSQKVSEISRCETSQSKMGFFGVTAHFITSSFELKEIILAAKHLRYPHTGNNIQEALESIISEW</sequence>
<reference evidence="1" key="1">
    <citation type="submission" date="2021-06" db="EMBL/GenBank/DDBJ databases">
        <authorList>
            <person name="Kallberg Y."/>
            <person name="Tangrot J."/>
            <person name="Rosling A."/>
        </authorList>
    </citation>
    <scope>NUCLEOTIDE SEQUENCE</scope>
    <source>
        <strain evidence="1">AU212A</strain>
    </source>
</reference>
<comment type="caution">
    <text evidence="1">The sequence shown here is derived from an EMBL/GenBank/DDBJ whole genome shotgun (WGS) entry which is preliminary data.</text>
</comment>
<feature type="non-terminal residue" evidence="1">
    <location>
        <position position="130"/>
    </location>
</feature>